<reference evidence="1" key="1">
    <citation type="submission" date="2020-08" db="EMBL/GenBank/DDBJ databases">
        <title>Multicomponent nature underlies the extraordinary mechanical properties of spider dragline silk.</title>
        <authorList>
            <person name="Kono N."/>
            <person name="Nakamura H."/>
            <person name="Mori M."/>
            <person name="Yoshida Y."/>
            <person name="Ohtoshi R."/>
            <person name="Malay A.D."/>
            <person name="Moran D.A.P."/>
            <person name="Tomita M."/>
            <person name="Numata K."/>
            <person name="Arakawa K."/>
        </authorList>
    </citation>
    <scope>NUCLEOTIDE SEQUENCE</scope>
</reference>
<comment type="caution">
    <text evidence="1">The sequence shown here is derived from an EMBL/GenBank/DDBJ whole genome shotgun (WGS) entry which is preliminary data.</text>
</comment>
<dbReference type="EMBL" id="BMAU01021301">
    <property type="protein sequence ID" value="GFY10902.1"/>
    <property type="molecule type" value="Genomic_DNA"/>
</dbReference>
<gene>
    <name evidence="1" type="ORF">TNCV_1124241</name>
</gene>
<accession>A0A8X6SKS9</accession>
<evidence type="ECO:0000313" key="2">
    <source>
        <dbReference type="Proteomes" id="UP000887159"/>
    </source>
</evidence>
<evidence type="ECO:0000313" key="1">
    <source>
        <dbReference type="EMBL" id="GFY10902.1"/>
    </source>
</evidence>
<protein>
    <submittedName>
        <fullName evidence="1">Uncharacterized protein</fullName>
    </submittedName>
</protein>
<sequence length="107" mass="12385">MPEPGSFTLLCWKEALGRDALKDIETRHFLYSTMRKSQIGRLNKEESFGNPILSVVFCVSGSAYRVRIPSSVQGRLLGRYFKVDKMIQWPKTRSKMNYHHSSLSQPY</sequence>
<proteinExistence type="predicted"/>
<name>A0A8X6SKS9_TRICX</name>
<keyword evidence="2" id="KW-1185">Reference proteome</keyword>
<dbReference type="AlphaFoldDB" id="A0A8X6SKS9"/>
<dbReference type="Proteomes" id="UP000887159">
    <property type="component" value="Unassembled WGS sequence"/>
</dbReference>
<organism evidence="1 2">
    <name type="scientific">Trichonephila clavipes</name>
    <name type="common">Golden silk orbweaver</name>
    <name type="synonym">Nephila clavipes</name>
    <dbReference type="NCBI Taxonomy" id="2585209"/>
    <lineage>
        <taxon>Eukaryota</taxon>
        <taxon>Metazoa</taxon>
        <taxon>Ecdysozoa</taxon>
        <taxon>Arthropoda</taxon>
        <taxon>Chelicerata</taxon>
        <taxon>Arachnida</taxon>
        <taxon>Araneae</taxon>
        <taxon>Araneomorphae</taxon>
        <taxon>Entelegynae</taxon>
        <taxon>Araneoidea</taxon>
        <taxon>Nephilidae</taxon>
        <taxon>Trichonephila</taxon>
    </lineage>
</organism>